<feature type="region of interest" description="Disordered" evidence="1">
    <location>
        <begin position="1"/>
        <end position="21"/>
    </location>
</feature>
<dbReference type="Proteomes" id="UP000321328">
    <property type="component" value="Unassembled WGS sequence"/>
</dbReference>
<evidence type="ECO:0000256" key="1">
    <source>
        <dbReference type="SAM" id="MobiDB-lite"/>
    </source>
</evidence>
<comment type="caution">
    <text evidence="2">The sequence shown here is derived from an EMBL/GenBank/DDBJ whole genome shotgun (WGS) entry which is preliminary data.</text>
</comment>
<dbReference type="STRING" id="1123024.GCA_000423625_03024"/>
<name>A0A511CZJ3_9PSEU</name>
<evidence type="ECO:0000313" key="3">
    <source>
        <dbReference type="Proteomes" id="UP000321328"/>
    </source>
</evidence>
<keyword evidence="3" id="KW-1185">Reference proteome</keyword>
<organism evidence="2 3">
    <name type="scientific">Pseudonocardia asaccharolytica DSM 44247 = NBRC 16224</name>
    <dbReference type="NCBI Taxonomy" id="1123024"/>
    <lineage>
        <taxon>Bacteria</taxon>
        <taxon>Bacillati</taxon>
        <taxon>Actinomycetota</taxon>
        <taxon>Actinomycetes</taxon>
        <taxon>Pseudonocardiales</taxon>
        <taxon>Pseudonocardiaceae</taxon>
        <taxon>Pseudonocardia</taxon>
    </lineage>
</organism>
<evidence type="ECO:0000313" key="2">
    <source>
        <dbReference type="EMBL" id="GEL17693.1"/>
    </source>
</evidence>
<dbReference type="EMBL" id="BJVI01000011">
    <property type="protein sequence ID" value="GEL17693.1"/>
    <property type="molecule type" value="Genomic_DNA"/>
</dbReference>
<proteinExistence type="predicted"/>
<reference evidence="2 3" key="1">
    <citation type="submission" date="2019-07" db="EMBL/GenBank/DDBJ databases">
        <title>Whole genome shotgun sequence of Pseudonocardia asaccharolytica NBRC 16224.</title>
        <authorList>
            <person name="Hosoyama A."/>
            <person name="Uohara A."/>
            <person name="Ohji S."/>
            <person name="Ichikawa N."/>
        </authorList>
    </citation>
    <scope>NUCLEOTIDE SEQUENCE [LARGE SCALE GENOMIC DNA]</scope>
    <source>
        <strain evidence="2 3">NBRC 16224</strain>
    </source>
</reference>
<dbReference type="AlphaFoldDB" id="A0A511CZJ3"/>
<protein>
    <submittedName>
        <fullName evidence="2">Uncharacterized protein</fullName>
    </submittedName>
</protein>
<accession>A0A511CZJ3</accession>
<sequence length="226" mass="24937">MANASTWEDEAGPGSAPTLTRPLTHLLDLGERGLAMKATRVCSIPGCDLVHEAQSYCRTHYSALRRHGSPYATGPVLGPTRTDRPCQAVGCDRPVGRSGARGWCYKYYVRWKVQGDPQKLGYVRGEDNPASQRIGKAHPLWVGDEASYSLLHQRIARERGKACESPCVTCGSKAADWAYDYTDPKPKTDERTGLLYSLDVARYRPMCKSCHKLHDLAHGEEVNSCG</sequence>
<gene>
    <name evidence="2" type="ORF">PA7_15300</name>
</gene>